<keyword evidence="4" id="KW-0732">Signal</keyword>
<evidence type="ECO:0000256" key="4">
    <source>
        <dbReference type="ARBA" id="ARBA00022729"/>
    </source>
</evidence>
<dbReference type="AlphaFoldDB" id="A0A9P7UR72"/>
<name>A0A9P7UR72_9AGAR</name>
<dbReference type="Pfam" id="PF00732">
    <property type="entry name" value="GMC_oxred_N"/>
    <property type="match status" value="1"/>
</dbReference>
<dbReference type="PIRSF" id="PIRSF000137">
    <property type="entry name" value="Alcohol_oxidase"/>
    <property type="match status" value="1"/>
</dbReference>
<evidence type="ECO:0000256" key="3">
    <source>
        <dbReference type="ARBA" id="ARBA00022630"/>
    </source>
</evidence>
<comment type="cofactor">
    <cofactor evidence="1">
        <name>FAD</name>
        <dbReference type="ChEBI" id="CHEBI:57692"/>
    </cofactor>
</comment>
<keyword evidence="5 8" id="KW-0274">FAD</keyword>
<evidence type="ECO:0000256" key="5">
    <source>
        <dbReference type="ARBA" id="ARBA00022827"/>
    </source>
</evidence>
<proteinExistence type="inferred from homology"/>
<evidence type="ECO:0000256" key="7">
    <source>
        <dbReference type="ARBA" id="ARBA00023180"/>
    </source>
</evidence>
<dbReference type="PROSITE" id="PS00623">
    <property type="entry name" value="GMC_OXRED_1"/>
    <property type="match status" value="1"/>
</dbReference>
<organism evidence="11 12">
    <name type="scientific">Marasmius oreades</name>
    <name type="common">fairy-ring Marasmius</name>
    <dbReference type="NCBI Taxonomy" id="181124"/>
    <lineage>
        <taxon>Eukaryota</taxon>
        <taxon>Fungi</taxon>
        <taxon>Dikarya</taxon>
        <taxon>Basidiomycota</taxon>
        <taxon>Agaricomycotina</taxon>
        <taxon>Agaricomycetes</taxon>
        <taxon>Agaricomycetidae</taxon>
        <taxon>Agaricales</taxon>
        <taxon>Marasmiineae</taxon>
        <taxon>Marasmiaceae</taxon>
        <taxon>Marasmius</taxon>
    </lineage>
</organism>
<gene>
    <name evidence="11" type="ORF">E1B28_010503</name>
</gene>
<sequence length="613" mass="66775">MPIVSPVELEAVQVDYLVVGGGTAGLVVATRLSENPNAVVVVLEAGVSHAGDPSVDTPGFMVRNATNPRYDWTFFTEPQKYALDRKIQSSRGKGLGGSSGLNNLAFVRPVSEELDAFEKLGNPGWNWDNLLGYMKKSEHLCVPSLSPEEKKALAVDPDPAFHGTDGPIAVSFPPYVSPIHTQILDSLETLGLPRNNEINAGRNVGSFLISSSVDPVTATRSYSASAYLQPHLDRKNLLVVTEAFATKIHFEGNPDLPRANAVDFIHNDQSHTIRIAKEVILSAGTFQTPQLLETSGIGDPRVLEPLGIPCVVNLPGVGENLQDHMKAPTVVQVKQDLQTLEILHDPEELKLQQELYKQKKGIMAGMLSSCFAFLPGNLIGDLEAVKKWKDLSNVDGSAPEVFQNTHPDVLRGIKKQYKILETYIDDSKHPLAQLLNVNGHFPVVGYIPDNSKRYMTLIVAYTHPFSRGSIHITSPDPRVPPAIQPNYLSNPADLDILSKAVDFTLRLYETPPLKDIIIAPVAPPFSKSDSDSEKLNKFSREVISTVHHPVGTASMLPREDGGVVDHDLLVYGTANLRVIDCSIMPLLISCNIVTLAYAIGEKGAEIIKKANGD</sequence>
<feature type="domain" description="Glucose-methanol-choline oxidoreductase N-terminal" evidence="9">
    <location>
        <begin position="92"/>
        <end position="115"/>
    </location>
</feature>
<dbReference type="SUPFAM" id="SSF51905">
    <property type="entry name" value="FAD/NAD(P)-binding domain"/>
    <property type="match status" value="1"/>
</dbReference>
<dbReference type="InterPro" id="IPR000172">
    <property type="entry name" value="GMC_OxRdtase_N"/>
</dbReference>
<feature type="domain" description="Glucose-methanol-choline oxidoreductase N-terminal" evidence="10">
    <location>
        <begin position="284"/>
        <end position="298"/>
    </location>
</feature>
<comment type="similarity">
    <text evidence="2 8">Belongs to the GMC oxidoreductase family.</text>
</comment>
<dbReference type="InterPro" id="IPR036188">
    <property type="entry name" value="FAD/NAD-bd_sf"/>
</dbReference>
<keyword evidence="6" id="KW-0560">Oxidoreductase</keyword>
<dbReference type="Gene3D" id="3.30.560.10">
    <property type="entry name" value="Glucose Oxidase, domain 3"/>
    <property type="match status" value="1"/>
</dbReference>
<dbReference type="Pfam" id="PF05199">
    <property type="entry name" value="GMC_oxred_C"/>
    <property type="match status" value="1"/>
</dbReference>
<dbReference type="PROSITE" id="PS00624">
    <property type="entry name" value="GMC_OXRED_2"/>
    <property type="match status" value="1"/>
</dbReference>
<keyword evidence="12" id="KW-1185">Reference proteome</keyword>
<keyword evidence="7" id="KW-0325">Glycoprotein</keyword>
<evidence type="ECO:0000256" key="8">
    <source>
        <dbReference type="RuleBase" id="RU003968"/>
    </source>
</evidence>
<evidence type="ECO:0000313" key="12">
    <source>
        <dbReference type="Proteomes" id="UP001049176"/>
    </source>
</evidence>
<dbReference type="Gene3D" id="3.50.50.60">
    <property type="entry name" value="FAD/NAD(P)-binding domain"/>
    <property type="match status" value="1"/>
</dbReference>
<evidence type="ECO:0000259" key="10">
    <source>
        <dbReference type="PROSITE" id="PS00624"/>
    </source>
</evidence>
<dbReference type="RefSeq" id="XP_043007942.1">
    <property type="nucleotide sequence ID" value="XM_043155473.1"/>
</dbReference>
<dbReference type="InterPro" id="IPR012132">
    <property type="entry name" value="GMC_OxRdtase"/>
</dbReference>
<evidence type="ECO:0000256" key="2">
    <source>
        <dbReference type="ARBA" id="ARBA00010790"/>
    </source>
</evidence>
<keyword evidence="3 8" id="KW-0285">Flavoprotein</keyword>
<accession>A0A9P7UR72</accession>
<reference evidence="11" key="1">
    <citation type="journal article" date="2021" name="Genome Biol. Evol.">
        <title>The assembled and annotated genome of the fairy-ring fungus Marasmius oreades.</title>
        <authorList>
            <person name="Hiltunen M."/>
            <person name="Ament-Velasquez S.L."/>
            <person name="Johannesson H."/>
        </authorList>
    </citation>
    <scope>NUCLEOTIDE SEQUENCE</scope>
    <source>
        <strain evidence="11">03SP1</strain>
    </source>
</reference>
<dbReference type="OrthoDB" id="269227at2759"/>
<dbReference type="GeneID" id="66079579"/>
<dbReference type="Proteomes" id="UP001049176">
    <property type="component" value="Chromosome 6"/>
</dbReference>
<dbReference type="GO" id="GO:0016614">
    <property type="term" value="F:oxidoreductase activity, acting on CH-OH group of donors"/>
    <property type="evidence" value="ECO:0007669"/>
    <property type="project" value="InterPro"/>
</dbReference>
<dbReference type="KEGG" id="more:E1B28_010503"/>
<dbReference type="SUPFAM" id="SSF54373">
    <property type="entry name" value="FAD-linked reductases, C-terminal domain"/>
    <property type="match status" value="1"/>
</dbReference>
<dbReference type="GO" id="GO:0050660">
    <property type="term" value="F:flavin adenine dinucleotide binding"/>
    <property type="evidence" value="ECO:0007669"/>
    <property type="project" value="InterPro"/>
</dbReference>
<dbReference type="PANTHER" id="PTHR11552">
    <property type="entry name" value="GLUCOSE-METHANOL-CHOLINE GMC OXIDOREDUCTASE"/>
    <property type="match status" value="1"/>
</dbReference>
<protein>
    <recommendedName>
        <fullName evidence="9 10">Glucose-methanol-choline oxidoreductase N-terminal domain-containing protein</fullName>
    </recommendedName>
</protein>
<evidence type="ECO:0000313" key="11">
    <source>
        <dbReference type="EMBL" id="KAG7091472.1"/>
    </source>
</evidence>
<evidence type="ECO:0000256" key="6">
    <source>
        <dbReference type="ARBA" id="ARBA00023002"/>
    </source>
</evidence>
<comment type="caution">
    <text evidence="11">The sequence shown here is derived from an EMBL/GenBank/DDBJ whole genome shotgun (WGS) entry which is preliminary data.</text>
</comment>
<dbReference type="PANTHER" id="PTHR11552:SF201">
    <property type="entry name" value="GLUCOSE-METHANOL-CHOLINE OXIDOREDUCTASE N-TERMINAL DOMAIN-CONTAINING PROTEIN"/>
    <property type="match status" value="1"/>
</dbReference>
<dbReference type="InterPro" id="IPR007867">
    <property type="entry name" value="GMC_OxRtase_C"/>
</dbReference>
<evidence type="ECO:0000256" key="1">
    <source>
        <dbReference type="ARBA" id="ARBA00001974"/>
    </source>
</evidence>
<evidence type="ECO:0000259" key="9">
    <source>
        <dbReference type="PROSITE" id="PS00623"/>
    </source>
</evidence>
<dbReference type="EMBL" id="CM032186">
    <property type="protein sequence ID" value="KAG7091472.1"/>
    <property type="molecule type" value="Genomic_DNA"/>
</dbReference>